<evidence type="ECO:0000313" key="2">
    <source>
        <dbReference type="Proteomes" id="UP000198211"/>
    </source>
</evidence>
<evidence type="ECO:0000313" key="1">
    <source>
        <dbReference type="EMBL" id="OWZ18300.1"/>
    </source>
</evidence>
<dbReference type="EMBL" id="NBNE01000609">
    <property type="protein sequence ID" value="OWZ18300.1"/>
    <property type="molecule type" value="Genomic_DNA"/>
</dbReference>
<dbReference type="Proteomes" id="UP000198211">
    <property type="component" value="Unassembled WGS sequence"/>
</dbReference>
<comment type="caution">
    <text evidence="1">The sequence shown here is derived from an EMBL/GenBank/DDBJ whole genome shotgun (WGS) entry which is preliminary data.</text>
</comment>
<keyword evidence="2" id="KW-1185">Reference proteome</keyword>
<accession>A0A225WN18</accession>
<gene>
    <name evidence="1" type="ORF">PHMEG_0007640</name>
</gene>
<sequence length="60" mass="7209">MNSLCLFNAFKKAGKRADCPDIVTDDEINSFVDFDRQYYDLSLTRDMPWKVLRFRTWAKR</sequence>
<name>A0A225WN18_9STRA</name>
<reference evidence="2" key="1">
    <citation type="submission" date="2017-03" db="EMBL/GenBank/DDBJ databases">
        <title>Phytopthora megakarya and P. palmivora, two closely related causual agents of cacao black pod achieved similar genome size and gene model numbers by different mechanisms.</title>
        <authorList>
            <person name="Ali S."/>
            <person name="Shao J."/>
            <person name="Larry D.J."/>
            <person name="Kronmiller B."/>
            <person name="Shen D."/>
            <person name="Strem M.D."/>
            <person name="Melnick R.L."/>
            <person name="Guiltinan M.J."/>
            <person name="Tyler B.M."/>
            <person name="Meinhardt L.W."/>
            <person name="Bailey B.A."/>
        </authorList>
    </citation>
    <scope>NUCLEOTIDE SEQUENCE [LARGE SCALE GENOMIC DNA]</scope>
    <source>
        <strain evidence="2">zdho120</strain>
    </source>
</reference>
<dbReference type="AlphaFoldDB" id="A0A225WN18"/>
<organism evidence="1 2">
    <name type="scientific">Phytophthora megakarya</name>
    <dbReference type="NCBI Taxonomy" id="4795"/>
    <lineage>
        <taxon>Eukaryota</taxon>
        <taxon>Sar</taxon>
        <taxon>Stramenopiles</taxon>
        <taxon>Oomycota</taxon>
        <taxon>Peronosporomycetes</taxon>
        <taxon>Peronosporales</taxon>
        <taxon>Peronosporaceae</taxon>
        <taxon>Phytophthora</taxon>
    </lineage>
</organism>
<proteinExistence type="predicted"/>
<protein>
    <submittedName>
        <fullName evidence="1">Uncharacterized protein</fullName>
    </submittedName>
</protein>